<evidence type="ECO:0000256" key="11">
    <source>
        <dbReference type="SAM" id="SignalP"/>
    </source>
</evidence>
<evidence type="ECO:0000256" key="5">
    <source>
        <dbReference type="ARBA" id="ARBA00022964"/>
    </source>
</evidence>
<feature type="chain" id="PRO_5002256302" description="Procollagen-proline 4-dioxygenase" evidence="11">
    <location>
        <begin position="30"/>
        <end position="318"/>
    </location>
</feature>
<keyword evidence="9" id="KW-0472">Membrane</keyword>
<dbReference type="AlphaFoldDB" id="A0A0D2JTK7"/>
<dbReference type="EMBL" id="KK101092">
    <property type="protein sequence ID" value="KIZ02233.1"/>
    <property type="molecule type" value="Genomic_DNA"/>
</dbReference>
<keyword evidence="15" id="KW-1185">Reference proteome</keyword>
<keyword evidence="6" id="KW-1133">Transmembrane helix</keyword>
<comment type="catalytic activity">
    <reaction evidence="10">
        <text>L-prolyl-[collagen] + 2-oxoglutarate + O2 = trans-4-hydroxy-L-prolyl-[collagen] + succinate + CO2</text>
        <dbReference type="Rhea" id="RHEA:18945"/>
        <dbReference type="Rhea" id="RHEA-COMP:11676"/>
        <dbReference type="Rhea" id="RHEA-COMP:11680"/>
        <dbReference type="ChEBI" id="CHEBI:15379"/>
        <dbReference type="ChEBI" id="CHEBI:16526"/>
        <dbReference type="ChEBI" id="CHEBI:16810"/>
        <dbReference type="ChEBI" id="CHEBI:30031"/>
        <dbReference type="ChEBI" id="CHEBI:50342"/>
        <dbReference type="ChEBI" id="CHEBI:61965"/>
        <dbReference type="EC" id="1.14.11.2"/>
    </reaction>
</comment>
<comment type="subcellular location">
    <subcellularLocation>
        <location evidence="2">Endoplasmic reticulum membrane</location>
        <topology evidence="2">Single-pass type II membrane protein</topology>
    </subcellularLocation>
</comment>
<dbReference type="PANTHER" id="PTHR10869">
    <property type="entry name" value="PROLYL 4-HYDROXYLASE ALPHA SUBUNIT"/>
    <property type="match status" value="1"/>
</dbReference>
<dbReference type="InterPro" id="IPR003582">
    <property type="entry name" value="ShKT_dom"/>
</dbReference>
<protein>
    <recommendedName>
        <fullName evidence="16">Procollagen-proline 4-dioxygenase</fullName>
    </recommendedName>
</protein>
<dbReference type="GO" id="GO:0004656">
    <property type="term" value="F:procollagen-proline 4-dioxygenase activity"/>
    <property type="evidence" value="ECO:0007669"/>
    <property type="project" value="UniProtKB-EC"/>
</dbReference>
<dbReference type="OrthoDB" id="420380at2759"/>
<dbReference type="PANTHER" id="PTHR10869:SF238">
    <property type="entry name" value="PROLYL 4-HYDROXYLASE 6-RELATED"/>
    <property type="match status" value="1"/>
</dbReference>
<evidence type="ECO:0008006" key="16">
    <source>
        <dbReference type="Google" id="ProtNLM"/>
    </source>
</evidence>
<evidence type="ECO:0000256" key="4">
    <source>
        <dbReference type="ARBA" id="ARBA00022723"/>
    </source>
</evidence>
<evidence type="ECO:0000256" key="2">
    <source>
        <dbReference type="ARBA" id="ARBA00004648"/>
    </source>
</evidence>
<comment type="cofactor">
    <cofactor evidence="1">
        <name>L-ascorbate</name>
        <dbReference type="ChEBI" id="CHEBI:38290"/>
    </cofactor>
</comment>
<dbReference type="InterPro" id="IPR044862">
    <property type="entry name" value="Pro_4_hyd_alph_FE2OG_OXY"/>
</dbReference>
<dbReference type="InterPro" id="IPR045054">
    <property type="entry name" value="P4HA-like"/>
</dbReference>
<evidence type="ECO:0000256" key="8">
    <source>
        <dbReference type="ARBA" id="ARBA00023004"/>
    </source>
</evidence>
<evidence type="ECO:0000256" key="1">
    <source>
        <dbReference type="ARBA" id="ARBA00001961"/>
    </source>
</evidence>
<dbReference type="GO" id="GO:0005506">
    <property type="term" value="F:iron ion binding"/>
    <property type="evidence" value="ECO:0007669"/>
    <property type="project" value="InterPro"/>
</dbReference>
<dbReference type="RefSeq" id="XP_013901252.1">
    <property type="nucleotide sequence ID" value="XM_014045798.1"/>
</dbReference>
<keyword evidence="11" id="KW-0732">Signal</keyword>
<dbReference type="GO" id="GO:0005789">
    <property type="term" value="C:endoplasmic reticulum membrane"/>
    <property type="evidence" value="ECO:0007669"/>
    <property type="project" value="UniProtKB-SubCell"/>
</dbReference>
<dbReference type="InterPro" id="IPR005123">
    <property type="entry name" value="Oxoglu/Fe-dep_dioxygenase_dom"/>
</dbReference>
<evidence type="ECO:0000313" key="15">
    <source>
        <dbReference type="Proteomes" id="UP000054498"/>
    </source>
</evidence>
<dbReference type="Proteomes" id="UP000054498">
    <property type="component" value="Unassembled WGS sequence"/>
</dbReference>
<organism evidence="14 15">
    <name type="scientific">Monoraphidium neglectum</name>
    <dbReference type="NCBI Taxonomy" id="145388"/>
    <lineage>
        <taxon>Eukaryota</taxon>
        <taxon>Viridiplantae</taxon>
        <taxon>Chlorophyta</taxon>
        <taxon>core chlorophytes</taxon>
        <taxon>Chlorophyceae</taxon>
        <taxon>CS clade</taxon>
        <taxon>Sphaeropleales</taxon>
        <taxon>Selenastraceae</taxon>
        <taxon>Monoraphidium</taxon>
    </lineage>
</organism>
<dbReference type="Pfam" id="PF13640">
    <property type="entry name" value="2OG-FeII_Oxy_3"/>
    <property type="match status" value="1"/>
</dbReference>
<gene>
    <name evidence="14" type="ORF">MNEG_5728</name>
</gene>
<dbReference type="Gene3D" id="1.10.10.1940">
    <property type="match status" value="1"/>
</dbReference>
<keyword evidence="7" id="KW-0560">Oxidoreductase</keyword>
<dbReference type="STRING" id="145388.A0A0D2JTK7"/>
<keyword evidence="5" id="KW-0223">Dioxygenase</keyword>
<dbReference type="GO" id="GO:0031418">
    <property type="term" value="F:L-ascorbic acid binding"/>
    <property type="evidence" value="ECO:0007669"/>
    <property type="project" value="InterPro"/>
</dbReference>
<name>A0A0D2JTK7_9CHLO</name>
<keyword evidence="3" id="KW-0812">Transmembrane</keyword>
<feature type="signal peptide" evidence="11">
    <location>
        <begin position="1"/>
        <end position="29"/>
    </location>
</feature>
<reference evidence="14 15" key="1">
    <citation type="journal article" date="2013" name="BMC Genomics">
        <title>Reconstruction of the lipid metabolism for the microalga Monoraphidium neglectum from its genome sequence reveals characteristics suitable for biofuel production.</title>
        <authorList>
            <person name="Bogen C."/>
            <person name="Al-Dilaimi A."/>
            <person name="Albersmeier A."/>
            <person name="Wichmann J."/>
            <person name="Grundmann M."/>
            <person name="Rupp O."/>
            <person name="Lauersen K.J."/>
            <person name="Blifernez-Klassen O."/>
            <person name="Kalinowski J."/>
            <person name="Goesmann A."/>
            <person name="Mussgnug J.H."/>
            <person name="Kruse O."/>
        </authorList>
    </citation>
    <scope>NUCLEOTIDE SEQUENCE [LARGE SCALE GENOMIC DNA]</scope>
    <source>
        <strain evidence="14 15">SAG 48.87</strain>
    </source>
</reference>
<sequence length="318" mass="34149">MVTSALRVFGLASCCALALLLGAVPRATGFSVTPGGTMGYGTVKHTAGRTASARRRAAAVAAGRHPTPGRRGPRRARAHAHVVDQATGKPMASEVRTSTGTFFQRGDDDVIRRIEERVAAVTMIPVENQEGLQMLRYRDGQKYEPHADFFREKYNQDDIHGGQRIITVLMYLSTPEWGGETIFPNAEFASSGDDLSECAKKGPSTLANKPYKGDALMFYSLTPDGVEDEMSIHGSCPTLKGEKWSATKWIHVNAYGGTAAEQKAGWGDCVDANEDCGAWAKSGECKNNPGYMLVSCRKACGACKPKKGTPVIDVGAKT</sequence>
<keyword evidence="4" id="KW-0479">Metal-binding</keyword>
<evidence type="ECO:0000256" key="7">
    <source>
        <dbReference type="ARBA" id="ARBA00023002"/>
    </source>
</evidence>
<dbReference type="Gene3D" id="2.60.120.620">
    <property type="entry name" value="q2cbj1_9rhob like domain"/>
    <property type="match status" value="1"/>
</dbReference>
<proteinExistence type="predicted"/>
<dbReference type="GeneID" id="25738605"/>
<dbReference type="InterPro" id="IPR006620">
    <property type="entry name" value="Pro_4_hyd_alph"/>
</dbReference>
<evidence type="ECO:0000256" key="3">
    <source>
        <dbReference type="ARBA" id="ARBA00022692"/>
    </source>
</evidence>
<evidence type="ECO:0000256" key="6">
    <source>
        <dbReference type="ARBA" id="ARBA00022989"/>
    </source>
</evidence>
<dbReference type="SMART" id="SM00702">
    <property type="entry name" value="P4Hc"/>
    <property type="match status" value="1"/>
</dbReference>
<dbReference type="KEGG" id="mng:MNEG_5728"/>
<evidence type="ECO:0000259" key="12">
    <source>
        <dbReference type="PROSITE" id="PS51471"/>
    </source>
</evidence>
<feature type="domain" description="Fe2OG dioxygenase" evidence="12">
    <location>
        <begin position="128"/>
        <end position="252"/>
    </location>
</feature>
<keyword evidence="8" id="KW-0408">Iron</keyword>
<dbReference type="Pfam" id="PF01549">
    <property type="entry name" value="ShK"/>
    <property type="match status" value="1"/>
</dbReference>
<evidence type="ECO:0000259" key="13">
    <source>
        <dbReference type="PROSITE" id="PS51670"/>
    </source>
</evidence>
<dbReference type="PROSITE" id="PS51471">
    <property type="entry name" value="FE2OG_OXY"/>
    <property type="match status" value="1"/>
</dbReference>
<evidence type="ECO:0000256" key="10">
    <source>
        <dbReference type="ARBA" id="ARBA00049169"/>
    </source>
</evidence>
<accession>A0A0D2JTK7</accession>
<evidence type="ECO:0000256" key="9">
    <source>
        <dbReference type="ARBA" id="ARBA00023136"/>
    </source>
</evidence>
<dbReference type="SMART" id="SM00254">
    <property type="entry name" value="ShKT"/>
    <property type="match status" value="1"/>
</dbReference>
<dbReference type="PROSITE" id="PS51670">
    <property type="entry name" value="SHKT"/>
    <property type="match status" value="1"/>
</dbReference>
<evidence type="ECO:0000313" key="14">
    <source>
        <dbReference type="EMBL" id="KIZ02233.1"/>
    </source>
</evidence>
<feature type="domain" description="ShKT" evidence="13">
    <location>
        <begin position="269"/>
        <end position="303"/>
    </location>
</feature>